<feature type="signal peptide" evidence="1">
    <location>
        <begin position="1"/>
        <end position="27"/>
    </location>
</feature>
<dbReference type="Proteomes" id="UP000008555">
    <property type="component" value="Chromosome"/>
</dbReference>
<organism evidence="2 3">
    <name type="scientific">Coxiella burnetii (strain Dugway 5J108-111)</name>
    <dbReference type="NCBI Taxonomy" id="434922"/>
    <lineage>
        <taxon>Bacteria</taxon>
        <taxon>Pseudomonadati</taxon>
        <taxon>Pseudomonadota</taxon>
        <taxon>Gammaproteobacteria</taxon>
        <taxon>Legionellales</taxon>
        <taxon>Coxiellaceae</taxon>
        <taxon>Coxiella</taxon>
    </lineage>
</organism>
<dbReference type="EMBL" id="CP000733">
    <property type="protein sequence ID" value="ABS77121.1"/>
    <property type="molecule type" value="Genomic_DNA"/>
</dbReference>
<accession>A9KDV8</accession>
<gene>
    <name evidence="2" type="ordered locus">CBUD_0789</name>
</gene>
<reference evidence="2 3" key="1">
    <citation type="journal article" date="2009" name="Infect. Immun.">
        <title>Comparative genomics reveal extensive transposon-mediated genomic plasticity and diversity among potential effector proteins within the genus Coxiella.</title>
        <authorList>
            <person name="Beare P.A."/>
            <person name="Unsworth N."/>
            <person name="Andoh M."/>
            <person name="Voth D.E."/>
            <person name="Omsland A."/>
            <person name="Gilk S.D."/>
            <person name="Williams K.P."/>
            <person name="Sobral B.W."/>
            <person name="Kupko J.J.III."/>
            <person name="Porcella S.F."/>
            <person name="Samuel J.E."/>
            <person name="Heinzen R.A."/>
        </authorList>
    </citation>
    <scope>NUCLEOTIDE SEQUENCE [LARGE SCALE GENOMIC DNA]</scope>
    <source>
        <strain evidence="2 3">Dugway 5J108-111</strain>
    </source>
</reference>
<protein>
    <submittedName>
        <fullName evidence="2">Uncharacterized protein</fullName>
    </submittedName>
</protein>
<dbReference type="AlphaFoldDB" id="A9KDV8"/>
<name>A9KDV8_COXBN</name>
<sequence length="141" mass="15317">MKNIKIQTLLGIACISLGLASASSAWASTQTLIGGEDYIHTIYIHTTPKTLHNVGLTFYMGKETNSSGTSCQQLANLGAQNFKTLTDGTKLDIGKKIHNGYVCMVLQFQHDAQPVDDLFVLDSKDGKYTGTYPSSSWIALK</sequence>
<evidence type="ECO:0000313" key="2">
    <source>
        <dbReference type="EMBL" id="ABS77121.1"/>
    </source>
</evidence>
<dbReference type="HOGENOM" id="CLU_1822158_0_0_6"/>
<evidence type="ECO:0000313" key="3">
    <source>
        <dbReference type="Proteomes" id="UP000008555"/>
    </source>
</evidence>
<feature type="chain" id="PRO_5002736477" evidence="1">
    <location>
        <begin position="28"/>
        <end position="141"/>
    </location>
</feature>
<keyword evidence="1" id="KW-0732">Signal</keyword>
<dbReference type="KEGG" id="cbd:CBUD_0789"/>
<proteinExistence type="predicted"/>
<evidence type="ECO:0000256" key="1">
    <source>
        <dbReference type="SAM" id="SignalP"/>
    </source>
</evidence>
<dbReference type="RefSeq" id="WP_011996741.1">
    <property type="nucleotide sequence ID" value="NC_009727.1"/>
</dbReference>